<feature type="chain" id="PRO_5009447339" evidence="3">
    <location>
        <begin position="24"/>
        <end position="499"/>
    </location>
</feature>
<evidence type="ECO:0000313" key="4">
    <source>
        <dbReference type="EMBL" id="CZT11264.1"/>
    </source>
</evidence>
<feature type="signal peptide" evidence="3">
    <location>
        <begin position="1"/>
        <end position="23"/>
    </location>
</feature>
<keyword evidence="2" id="KW-0472">Membrane</keyword>
<dbReference type="InParanoid" id="A0A1E1LLB5"/>
<organism evidence="4 5">
    <name type="scientific">Rhynchosporium graminicola</name>
    <dbReference type="NCBI Taxonomy" id="2792576"/>
    <lineage>
        <taxon>Eukaryota</taxon>
        <taxon>Fungi</taxon>
        <taxon>Dikarya</taxon>
        <taxon>Ascomycota</taxon>
        <taxon>Pezizomycotina</taxon>
        <taxon>Leotiomycetes</taxon>
        <taxon>Helotiales</taxon>
        <taxon>Ploettnerulaceae</taxon>
        <taxon>Rhynchosporium</taxon>
    </lineage>
</organism>
<protein>
    <submittedName>
        <fullName evidence="4">Uncharacterized protein</fullName>
    </submittedName>
</protein>
<sequence length="499" mass="54781">MGCPTWLVVAVIFITTVLQSTSAFVCGNFSDLSLESQADIENKLAGCTTYQGQIKIGQFWVGAFVLPNLTSITSLNTASSPFDPTGPREHPSLTSIELPDLTTFHEMRLYNAPVLSLLSLPKVEELGRMIVQPDSSRELNPEVTLKVPLLFEASRMVFTGNFPRHTFYVSNSRLSEDYSDGFLPATASSPIAVDMPVLRQANDMHISGSISKISLPSLEILELVDRHMYRDVYNGRLTIVADGDPLDVTLPSLRDVTDISLSGNFDRVSFPALFAMNGSLSLEAGKNMSYNSAPLQRADQITLNGNITNFNVQSLELLNQLHILVERPVNCKPARAVWDKIHPDFNENTHGFDYYCYTEYTEKEKKKPFPKLAVGLSCGIGIPVWFFFLFALWHSRKAKKDAEAVSKLPPPDYEAEMTARNTGGTELLPDYEPRRSPRGHPDPAIELLDMTRPSPHPPGYDVAVAGSRGVVPVEGCNAEQESGRGGGGPATGNGSQTID</sequence>
<feature type="compositionally biased region" description="Basic and acidic residues" evidence="1">
    <location>
        <begin position="431"/>
        <end position="443"/>
    </location>
</feature>
<evidence type="ECO:0000256" key="3">
    <source>
        <dbReference type="SAM" id="SignalP"/>
    </source>
</evidence>
<proteinExistence type="predicted"/>
<keyword evidence="2" id="KW-0812">Transmembrane</keyword>
<feature type="region of interest" description="Disordered" evidence="1">
    <location>
        <begin position="403"/>
        <end position="499"/>
    </location>
</feature>
<evidence type="ECO:0000256" key="1">
    <source>
        <dbReference type="SAM" id="MobiDB-lite"/>
    </source>
</evidence>
<keyword evidence="5" id="KW-1185">Reference proteome</keyword>
<keyword evidence="3" id="KW-0732">Signal</keyword>
<dbReference type="Proteomes" id="UP000178129">
    <property type="component" value="Unassembled WGS sequence"/>
</dbReference>
<gene>
    <name evidence="4" type="ORF">RCO7_09951</name>
</gene>
<name>A0A1E1LLB5_9HELO</name>
<dbReference type="STRING" id="914237.A0A1E1LLB5"/>
<accession>A0A1E1LLB5</accession>
<dbReference type="AlphaFoldDB" id="A0A1E1LLB5"/>
<comment type="caution">
    <text evidence="4">The sequence shown here is derived from an EMBL/GenBank/DDBJ whole genome shotgun (WGS) entry which is preliminary data.</text>
</comment>
<dbReference type="EMBL" id="FJUW01000061">
    <property type="protein sequence ID" value="CZT11264.1"/>
    <property type="molecule type" value="Genomic_DNA"/>
</dbReference>
<keyword evidence="2" id="KW-1133">Transmembrane helix</keyword>
<evidence type="ECO:0000313" key="5">
    <source>
        <dbReference type="Proteomes" id="UP000178129"/>
    </source>
</evidence>
<reference evidence="5" key="1">
    <citation type="submission" date="2016-03" db="EMBL/GenBank/DDBJ databases">
        <authorList>
            <person name="Ploux O."/>
        </authorList>
    </citation>
    <scope>NUCLEOTIDE SEQUENCE [LARGE SCALE GENOMIC DNA]</scope>
    <source>
        <strain evidence="5">UK7</strain>
    </source>
</reference>
<evidence type="ECO:0000256" key="2">
    <source>
        <dbReference type="SAM" id="Phobius"/>
    </source>
</evidence>
<feature type="transmembrane region" description="Helical" evidence="2">
    <location>
        <begin position="372"/>
        <end position="393"/>
    </location>
</feature>